<proteinExistence type="predicted"/>
<sequence>MKTIFFVFMPKGGVGKTTISILLTAEMLRRNKAVQILDIDRQQELKMWVDEWCTLNPDKANLIVDSKNERDCLIIDSKPGADDQFGASNDDILKTLAAWSQEQTVRVILPFLPGKQEIKALRVAIELLDQYAPTIPRGIIINRRKNSRIDTELIAEAKQISNATVLGYLTDLIAYREIKCEGKAVWQYETTAAISRFDDFVRVFNFRSKGDATREWAKVAKSLDQFMSVPG</sequence>
<comment type="caution">
    <text evidence="2">The sequence shown here is derived from an EMBL/GenBank/DDBJ whole genome shotgun (WGS) entry which is preliminary data.</text>
</comment>
<dbReference type="PANTHER" id="PTHR13696">
    <property type="entry name" value="P-LOOP CONTAINING NUCLEOSIDE TRIPHOSPHATE HYDROLASE"/>
    <property type="match status" value="1"/>
</dbReference>
<dbReference type="InterPro" id="IPR050678">
    <property type="entry name" value="DNA_Partitioning_ATPase"/>
</dbReference>
<dbReference type="SUPFAM" id="SSF52540">
    <property type="entry name" value="P-loop containing nucleoside triphosphate hydrolases"/>
    <property type="match status" value="1"/>
</dbReference>
<accession>A0ABT6F2B5</accession>
<dbReference type="PANTHER" id="PTHR13696:SF99">
    <property type="entry name" value="COBYRINIC ACID AC-DIAMIDE SYNTHASE"/>
    <property type="match status" value="1"/>
</dbReference>
<evidence type="ECO:0000313" key="2">
    <source>
        <dbReference type="EMBL" id="MDG2992005.1"/>
    </source>
</evidence>
<dbReference type="Pfam" id="PF01656">
    <property type="entry name" value="CbiA"/>
    <property type="match status" value="1"/>
</dbReference>
<name>A0ABT6F2B5_9SYNE</name>
<reference evidence="2" key="1">
    <citation type="journal article" date="2022" name="Genome Biol. Evol.">
        <title>A New Gene Family Diagnostic for Intracellular Biomineralization of Amorphous Ca Carbonates by Cyanobacteria.</title>
        <authorList>
            <person name="Benzerara K."/>
            <person name="Duprat E."/>
            <person name="Bitard-Feildel T."/>
            <person name="Caumes G."/>
            <person name="Cassier-Chauvat C."/>
            <person name="Chauvat F."/>
            <person name="Dezi M."/>
            <person name="Diop S.I."/>
            <person name="Gaschignard G."/>
            <person name="Gorgen S."/>
            <person name="Gugger M."/>
            <person name="Lopez-Garcia P."/>
            <person name="Millet M."/>
            <person name="Skouri-Panet F."/>
            <person name="Moreira D."/>
            <person name="Callebaut I."/>
        </authorList>
    </citation>
    <scope>NUCLEOTIDE SEQUENCE</scope>
    <source>
        <strain evidence="2">G9</strain>
    </source>
</reference>
<evidence type="ECO:0000259" key="1">
    <source>
        <dbReference type="Pfam" id="PF01656"/>
    </source>
</evidence>
<reference evidence="2" key="2">
    <citation type="submission" date="2022-01" db="EMBL/GenBank/DDBJ databases">
        <authorList>
            <person name="Zivanovic Y."/>
            <person name="Moreira D."/>
            <person name="Lopez-Garcia P."/>
        </authorList>
    </citation>
    <scope>NUCLEOTIDE SEQUENCE</scope>
    <source>
        <strain evidence="2">G9</strain>
    </source>
</reference>
<keyword evidence="3" id="KW-1185">Reference proteome</keyword>
<gene>
    <name evidence="2" type="ORF">L3556_13845</name>
</gene>
<dbReference type="CDD" id="cd02042">
    <property type="entry name" value="ParAB_family"/>
    <property type="match status" value="1"/>
</dbReference>
<dbReference type="InterPro" id="IPR002586">
    <property type="entry name" value="CobQ/CobB/MinD/ParA_Nub-bd_dom"/>
</dbReference>
<dbReference type="EMBL" id="JAKKUT010000006">
    <property type="protein sequence ID" value="MDG2992005.1"/>
    <property type="molecule type" value="Genomic_DNA"/>
</dbReference>
<organism evidence="2 3">
    <name type="scientific">Candidatus Synechococcus calcipolaris G9</name>
    <dbReference type="NCBI Taxonomy" id="1497997"/>
    <lineage>
        <taxon>Bacteria</taxon>
        <taxon>Bacillati</taxon>
        <taxon>Cyanobacteriota</taxon>
        <taxon>Cyanophyceae</taxon>
        <taxon>Synechococcales</taxon>
        <taxon>Synechococcaceae</taxon>
        <taxon>Synechococcus</taxon>
    </lineage>
</organism>
<dbReference type="InterPro" id="IPR027417">
    <property type="entry name" value="P-loop_NTPase"/>
</dbReference>
<evidence type="ECO:0000313" key="3">
    <source>
        <dbReference type="Proteomes" id="UP001154265"/>
    </source>
</evidence>
<dbReference type="Gene3D" id="3.40.50.300">
    <property type="entry name" value="P-loop containing nucleotide triphosphate hydrolases"/>
    <property type="match status" value="1"/>
</dbReference>
<dbReference type="Proteomes" id="UP001154265">
    <property type="component" value="Unassembled WGS sequence"/>
</dbReference>
<dbReference type="RefSeq" id="WP_277867930.1">
    <property type="nucleotide sequence ID" value="NZ_JAKKUT010000006.1"/>
</dbReference>
<protein>
    <submittedName>
        <fullName evidence="2">ParA family protein</fullName>
    </submittedName>
</protein>
<feature type="domain" description="CobQ/CobB/MinD/ParA nucleotide binding" evidence="1">
    <location>
        <begin position="7"/>
        <end position="183"/>
    </location>
</feature>